<gene>
    <name evidence="2" type="ORF">IM811_000704</name>
</gene>
<dbReference type="EMBL" id="JADCTT010000001">
    <property type="protein sequence ID" value="KAF9759010.1"/>
    <property type="molecule type" value="Genomic_DNA"/>
</dbReference>
<dbReference type="Proteomes" id="UP000616885">
    <property type="component" value="Unassembled WGS sequence"/>
</dbReference>
<dbReference type="AlphaFoldDB" id="A0A8H7NMU0"/>
<sequence length="140" mass="15737">MTPQQIFNMRSQGGFNDQMPPGITNQTNLFQSQGHNRQSSRFNFANESGSSVTNIKLSANPRIMAQQSSMMPNSFQSQGNQYYASSMPGPPPGLKSTGTPKHVWTERVRRVCLCRYPKRFIQRPLTNLNRTYSGSQQSSS</sequence>
<name>A0A8H7NMU0_BIOOC</name>
<proteinExistence type="predicted"/>
<feature type="region of interest" description="Disordered" evidence="1">
    <location>
        <begin position="71"/>
        <end position="101"/>
    </location>
</feature>
<evidence type="ECO:0000313" key="3">
    <source>
        <dbReference type="Proteomes" id="UP000616885"/>
    </source>
</evidence>
<accession>A0A8H7NMU0</accession>
<organism evidence="2 3">
    <name type="scientific">Bionectria ochroleuca</name>
    <name type="common">Gliocladium roseum</name>
    <dbReference type="NCBI Taxonomy" id="29856"/>
    <lineage>
        <taxon>Eukaryota</taxon>
        <taxon>Fungi</taxon>
        <taxon>Dikarya</taxon>
        <taxon>Ascomycota</taxon>
        <taxon>Pezizomycotina</taxon>
        <taxon>Sordariomycetes</taxon>
        <taxon>Hypocreomycetidae</taxon>
        <taxon>Hypocreales</taxon>
        <taxon>Bionectriaceae</taxon>
        <taxon>Clonostachys</taxon>
    </lineage>
</organism>
<protein>
    <submittedName>
        <fullName evidence="2">Uncharacterized protein</fullName>
    </submittedName>
</protein>
<comment type="caution">
    <text evidence="2">The sequence shown here is derived from an EMBL/GenBank/DDBJ whole genome shotgun (WGS) entry which is preliminary data.</text>
</comment>
<feature type="compositionally biased region" description="Polar residues" evidence="1">
    <location>
        <begin position="71"/>
        <end position="84"/>
    </location>
</feature>
<evidence type="ECO:0000313" key="2">
    <source>
        <dbReference type="EMBL" id="KAF9759010.1"/>
    </source>
</evidence>
<reference evidence="2" key="1">
    <citation type="submission" date="2020-10" db="EMBL/GenBank/DDBJ databases">
        <title>High-Quality Genome Resource of Clonostachys rosea strain S41 by Oxford Nanopore Long-Read Sequencing.</title>
        <authorList>
            <person name="Wang H."/>
        </authorList>
    </citation>
    <scope>NUCLEOTIDE SEQUENCE</scope>
    <source>
        <strain evidence="2">S41</strain>
    </source>
</reference>
<evidence type="ECO:0000256" key="1">
    <source>
        <dbReference type="SAM" id="MobiDB-lite"/>
    </source>
</evidence>